<dbReference type="InterPro" id="IPR011990">
    <property type="entry name" value="TPR-like_helical_dom_sf"/>
</dbReference>
<dbReference type="PANTHER" id="PTHR16305:SF35">
    <property type="entry name" value="TRANSCRIPTIONAL ACTIVATOR DOMAIN"/>
    <property type="match status" value="1"/>
</dbReference>
<dbReference type="EMBL" id="JBBDHD010000052">
    <property type="protein sequence ID" value="MFH7597392.1"/>
    <property type="molecule type" value="Genomic_DNA"/>
</dbReference>
<dbReference type="Gene3D" id="1.25.40.10">
    <property type="entry name" value="Tetratricopeptide repeat domain"/>
    <property type="match status" value="1"/>
</dbReference>
<dbReference type="CDD" id="cd06170">
    <property type="entry name" value="LuxR_C_like"/>
    <property type="match status" value="1"/>
</dbReference>
<dbReference type="PANTHER" id="PTHR16305">
    <property type="entry name" value="TESTICULAR SOLUBLE ADENYLYL CYCLASE"/>
    <property type="match status" value="1"/>
</dbReference>
<dbReference type="SUPFAM" id="SSF48452">
    <property type="entry name" value="TPR-like"/>
    <property type="match status" value="1"/>
</dbReference>
<dbReference type="Pfam" id="PF13191">
    <property type="entry name" value="AAA_16"/>
    <property type="match status" value="1"/>
</dbReference>
<protein>
    <submittedName>
        <fullName evidence="5">LuxR C-terminal-related transcriptional regulator</fullName>
    </submittedName>
</protein>
<comment type="caution">
    <text evidence="5">The sequence shown here is derived from an EMBL/GenBank/DDBJ whole genome shotgun (WGS) entry which is preliminary data.</text>
</comment>
<sequence>MVFTAGMARGPVPPADTSTPELETLLRHAAEARAGTARAVLVRGPAGIGRTRLLALARQRLAAAGCTVRHAAGPPHGPAPTRTVDALLPPPPGRPAGPTPRDPHHDRHVLHRRALDLLAAGPLALVIDDAQWCDEASLRCADFILRHTADRPLLLVLAQRTDAPGPGTPVLAEILAQGRCAPLEPAPLTEAGIAHMAARISGAPADQRFVRRCAELTGGNPQLLDRLFTALRTLGIPPDAAAVHQLGTVHQSVLTSRVPELLAAGPRRARQVATALAVLGRAAPDLLAALCGLDPGAVDCALKSLRRTGAVLPGSPGSPPRMCEGVRGAVLAALPGPELRDLRVRAARVLSDAGRPAPEVAEQLAPLDRIDEPWMFAVLRDAAAEAPTRATVRAAGRWLRGDAGRGLGAAERGGLHVELARAASRTVVTPAHALWHLRQALALTPDPRGQAPVAVQYAMMALGTRRAPEGLRLLERVLDGLTGPPDDGGDPADRDLRTTVESALLATAVNDRTALPAARTRAAALPVPTGHGPADRRLLAALSAFAALDGGSAARAAALARQALRADEPGTAGWGVFCSSAVLTLADCVDEAVAALDRVLSPATGHPPLWPRRAALAGRSLILHGIGDVPAAARDAWAATEVSGPAGAPPLAHLALSAVLLSQGEAARAGAVLDGLARTAGHLDRSVWEWHLYLYTAGRVRRERGDLEGALELWRRCGRSQEDAGIANPVLAPWWLPTATTLARLGRGAEASRLVEAARERARGWGTPRALGLGLVAAASVVGGRARTELLAEAVDTLAGSPARLELARAEYQLGRELLALGDARGARGHLRQAIELSTRCGSHALTATARDALVTAGGRMPQLAVAPVDSLTPSERRIATLAQRGHSNKKIAEALFITPRTVEMHLTNVYRKLDVRGRGDLPRGLAPHPRPTVLPPAARPPEPVRAAPQGPP</sequence>
<keyword evidence="1" id="KW-0547">Nucleotide-binding</keyword>
<dbReference type="Proteomes" id="UP001610631">
    <property type="component" value="Unassembled WGS sequence"/>
</dbReference>
<feature type="domain" description="HTH luxR-type" evidence="4">
    <location>
        <begin position="865"/>
        <end position="930"/>
    </location>
</feature>
<dbReference type="PRINTS" id="PR00038">
    <property type="entry name" value="HTHLUXR"/>
</dbReference>
<feature type="region of interest" description="Disordered" evidence="3">
    <location>
        <begin position="921"/>
        <end position="953"/>
    </location>
</feature>
<evidence type="ECO:0000259" key="4">
    <source>
        <dbReference type="PROSITE" id="PS50043"/>
    </source>
</evidence>
<dbReference type="PROSITE" id="PS50043">
    <property type="entry name" value="HTH_LUXR_2"/>
    <property type="match status" value="1"/>
</dbReference>
<dbReference type="SUPFAM" id="SSF46894">
    <property type="entry name" value="C-terminal effector domain of the bipartite response regulators"/>
    <property type="match status" value="1"/>
</dbReference>
<reference evidence="5 6" key="1">
    <citation type="submission" date="2024-03" db="EMBL/GenBank/DDBJ databases">
        <title>Whole genome sequencing of Streptomyces racemochromogenes, to identify antimicrobial biosynthetic gene clusters.</title>
        <authorList>
            <person name="Suryawanshi P."/>
            <person name="Krishnaraj P.U."/>
            <person name="Arun Y.P."/>
            <person name="Suryawanshi M.P."/>
            <person name="Rakshit O."/>
        </authorList>
    </citation>
    <scope>NUCLEOTIDE SEQUENCE [LARGE SCALE GENOMIC DNA]</scope>
    <source>
        <strain evidence="5 6">AUDT626</strain>
    </source>
</reference>
<dbReference type="RefSeq" id="WP_395511171.1">
    <property type="nucleotide sequence ID" value="NZ_JBBDHD010000052.1"/>
</dbReference>
<evidence type="ECO:0000256" key="3">
    <source>
        <dbReference type="SAM" id="MobiDB-lite"/>
    </source>
</evidence>
<proteinExistence type="predicted"/>
<evidence type="ECO:0000313" key="6">
    <source>
        <dbReference type="Proteomes" id="UP001610631"/>
    </source>
</evidence>
<dbReference type="InterPro" id="IPR041664">
    <property type="entry name" value="AAA_16"/>
</dbReference>
<dbReference type="InterPro" id="IPR000792">
    <property type="entry name" value="Tscrpt_reg_LuxR_C"/>
</dbReference>
<feature type="compositionally biased region" description="Pro residues" evidence="3">
    <location>
        <begin position="929"/>
        <end position="953"/>
    </location>
</feature>
<organism evidence="5 6">
    <name type="scientific">Streptomyces racemochromogenes</name>
    <dbReference type="NCBI Taxonomy" id="67353"/>
    <lineage>
        <taxon>Bacteria</taxon>
        <taxon>Bacillati</taxon>
        <taxon>Actinomycetota</taxon>
        <taxon>Actinomycetes</taxon>
        <taxon>Kitasatosporales</taxon>
        <taxon>Streptomycetaceae</taxon>
        <taxon>Streptomyces</taxon>
    </lineage>
</organism>
<dbReference type="SUPFAM" id="SSF52540">
    <property type="entry name" value="P-loop containing nucleoside triphosphate hydrolases"/>
    <property type="match status" value="1"/>
</dbReference>
<gene>
    <name evidence="5" type="ORF">WDV06_20160</name>
</gene>
<dbReference type="Pfam" id="PF00196">
    <property type="entry name" value="GerE"/>
    <property type="match status" value="1"/>
</dbReference>
<dbReference type="InterPro" id="IPR016032">
    <property type="entry name" value="Sig_transdc_resp-reg_C-effctor"/>
</dbReference>
<accession>A0ABW7PG85</accession>
<keyword evidence="2" id="KW-0067">ATP-binding</keyword>
<dbReference type="PROSITE" id="PS00622">
    <property type="entry name" value="HTH_LUXR_1"/>
    <property type="match status" value="1"/>
</dbReference>
<dbReference type="InterPro" id="IPR036388">
    <property type="entry name" value="WH-like_DNA-bd_sf"/>
</dbReference>
<feature type="region of interest" description="Disordered" evidence="3">
    <location>
        <begin position="71"/>
        <end position="106"/>
    </location>
</feature>
<dbReference type="Gene3D" id="1.10.10.10">
    <property type="entry name" value="Winged helix-like DNA-binding domain superfamily/Winged helix DNA-binding domain"/>
    <property type="match status" value="1"/>
</dbReference>
<name>A0ABW7PG85_9ACTN</name>
<dbReference type="InterPro" id="IPR027417">
    <property type="entry name" value="P-loop_NTPase"/>
</dbReference>
<evidence type="ECO:0000256" key="2">
    <source>
        <dbReference type="ARBA" id="ARBA00022840"/>
    </source>
</evidence>
<keyword evidence="6" id="KW-1185">Reference proteome</keyword>
<evidence type="ECO:0000313" key="5">
    <source>
        <dbReference type="EMBL" id="MFH7597392.1"/>
    </source>
</evidence>
<dbReference type="SMART" id="SM00421">
    <property type="entry name" value="HTH_LUXR"/>
    <property type="match status" value="1"/>
</dbReference>
<feature type="compositionally biased region" description="Pro residues" evidence="3">
    <location>
        <begin position="88"/>
        <end position="100"/>
    </location>
</feature>
<evidence type="ECO:0000256" key="1">
    <source>
        <dbReference type="ARBA" id="ARBA00022741"/>
    </source>
</evidence>